<dbReference type="PROSITE" id="PS50089">
    <property type="entry name" value="ZF_RING_2"/>
    <property type="match status" value="1"/>
</dbReference>
<evidence type="ECO:0000259" key="16">
    <source>
        <dbReference type="PROSITE" id="PS50089"/>
    </source>
</evidence>
<keyword evidence="6 15" id="KW-0812">Transmembrane</keyword>
<organism evidence="17 19">
    <name type="scientific">Durusdinium trenchii</name>
    <dbReference type="NCBI Taxonomy" id="1381693"/>
    <lineage>
        <taxon>Eukaryota</taxon>
        <taxon>Sar</taxon>
        <taxon>Alveolata</taxon>
        <taxon>Dinophyceae</taxon>
        <taxon>Suessiales</taxon>
        <taxon>Symbiodiniaceae</taxon>
        <taxon>Durusdinium</taxon>
    </lineage>
</organism>
<dbReference type="PANTHER" id="PTHR22763:SF162">
    <property type="entry name" value="TRANSMEMBRANE E3 UBIQUITIN-PROTEIN LIGASE 1"/>
    <property type="match status" value="1"/>
</dbReference>
<dbReference type="GO" id="GO:0016740">
    <property type="term" value="F:transferase activity"/>
    <property type="evidence" value="ECO:0007669"/>
    <property type="project" value="UniProtKB-KW"/>
</dbReference>
<dbReference type="InterPro" id="IPR011016">
    <property type="entry name" value="Znf_RING-CH"/>
</dbReference>
<protein>
    <recommendedName>
        <fullName evidence="4">RING-type E3 ubiquitin transferase</fullName>
        <ecNumber evidence="4">2.3.2.27</ecNumber>
    </recommendedName>
</protein>
<evidence type="ECO:0000256" key="7">
    <source>
        <dbReference type="ARBA" id="ARBA00022723"/>
    </source>
</evidence>
<dbReference type="Pfam" id="PF11145">
    <property type="entry name" value="DUF2921"/>
    <property type="match status" value="1"/>
</dbReference>
<dbReference type="InterPro" id="IPR001841">
    <property type="entry name" value="Znf_RING"/>
</dbReference>
<evidence type="ECO:0000256" key="10">
    <source>
        <dbReference type="ARBA" id="ARBA00022786"/>
    </source>
</evidence>
<evidence type="ECO:0000256" key="13">
    <source>
        <dbReference type="ARBA" id="ARBA00023136"/>
    </source>
</evidence>
<dbReference type="EMBL" id="CAXAMM010041496">
    <property type="protein sequence ID" value="CAK9099728.1"/>
    <property type="molecule type" value="Genomic_DNA"/>
</dbReference>
<evidence type="ECO:0000256" key="14">
    <source>
        <dbReference type="PROSITE-ProRule" id="PRU00175"/>
    </source>
</evidence>
<keyword evidence="8" id="KW-0732">Signal</keyword>
<evidence type="ECO:0000313" key="17">
    <source>
        <dbReference type="EMBL" id="CAK9099728.1"/>
    </source>
</evidence>
<evidence type="ECO:0000256" key="2">
    <source>
        <dbReference type="ARBA" id="ARBA00004127"/>
    </source>
</evidence>
<evidence type="ECO:0000256" key="6">
    <source>
        <dbReference type="ARBA" id="ARBA00022692"/>
    </source>
</evidence>
<evidence type="ECO:0000313" key="19">
    <source>
        <dbReference type="Proteomes" id="UP001642464"/>
    </source>
</evidence>
<keyword evidence="9 14" id="KW-0863">Zinc-finger</keyword>
<evidence type="ECO:0000256" key="11">
    <source>
        <dbReference type="ARBA" id="ARBA00022833"/>
    </source>
</evidence>
<dbReference type="SMART" id="SM00184">
    <property type="entry name" value="RING"/>
    <property type="match status" value="1"/>
</dbReference>
<dbReference type="Pfam" id="PF13639">
    <property type="entry name" value="zf-RING_2"/>
    <property type="match status" value="1"/>
</dbReference>
<keyword evidence="12 15" id="KW-1133">Transmembrane helix</keyword>
<accession>A0ABP0RJ70</accession>
<dbReference type="InterPro" id="IPR050731">
    <property type="entry name" value="HRD1_E3_ubiq-ligases"/>
</dbReference>
<keyword evidence="13 15" id="KW-0472">Membrane</keyword>
<dbReference type="Gene3D" id="3.30.40.10">
    <property type="entry name" value="Zinc/RING finger domain, C3HC4 (zinc finger)"/>
    <property type="match status" value="1"/>
</dbReference>
<comment type="caution">
    <text evidence="17">The sequence shown here is derived from an EMBL/GenBank/DDBJ whole genome shotgun (WGS) entry which is preliminary data.</text>
</comment>
<dbReference type="SMART" id="SM00744">
    <property type="entry name" value="RINGv"/>
    <property type="match status" value="1"/>
</dbReference>
<feature type="domain" description="RING-type" evidence="16">
    <location>
        <begin position="420"/>
        <end position="462"/>
    </location>
</feature>
<feature type="transmembrane region" description="Helical" evidence="15">
    <location>
        <begin position="233"/>
        <end position="256"/>
    </location>
</feature>
<evidence type="ECO:0000313" key="18">
    <source>
        <dbReference type="EMBL" id="CAK9099768.1"/>
    </source>
</evidence>
<evidence type="ECO:0000256" key="15">
    <source>
        <dbReference type="SAM" id="Phobius"/>
    </source>
</evidence>
<reference evidence="17 19" key="1">
    <citation type="submission" date="2024-02" db="EMBL/GenBank/DDBJ databases">
        <authorList>
            <person name="Chen Y."/>
            <person name="Shah S."/>
            <person name="Dougan E. K."/>
            <person name="Thang M."/>
            <person name="Chan C."/>
        </authorList>
    </citation>
    <scope>NUCLEOTIDE SEQUENCE [LARGE SCALE GENOMIC DNA]</scope>
</reference>
<dbReference type="SUPFAM" id="SSF57850">
    <property type="entry name" value="RING/U-box"/>
    <property type="match status" value="1"/>
</dbReference>
<sequence>MSGDFGAEKSAEISPDCSFSLQLELQKATRGLPICRASAESGKPRKATESPPLVWCSDGLITWTKQKLTSWSRRHDVGLTDAPTKTVWAGESRKFMGPNSEIHMELVSSSFELAKTPRMAFRRVNSSVWFAEFQLRLLRSTHVSTAVVLATSDLVDLELLSRKVLNYGVLMNTLTLLQLRSFLSQMRYHEEEHATVTKLSALGIAMQALMDAYDSFLHLSVAAPVQVLNTYSFAVVSMLKFSLFALVEIRYLLLIWRHQNQHMFAEGWEAVRQELSRVYAQFYGALVSGLVLIFIASDYLDFVALLMQAYWLPQIVYDVRHGSKNSFTHFFVFSIAATRSLQFLYLFGCPAGIFDGEIYPHLPGAPSLELCLAAVVIQVAQVSVMISQRHLGPRWFVPWLCLPHVYNYRRHSQGSLQSECVICMLEIGPEDGVIATTPCEHRFHEACLERWMDVKMECPTCRRALPPM</sequence>
<comment type="catalytic activity">
    <reaction evidence="1">
        <text>S-ubiquitinyl-[E2 ubiquitin-conjugating enzyme]-L-cysteine + [acceptor protein]-L-lysine = [E2 ubiquitin-conjugating enzyme]-L-cysteine + N(6)-ubiquitinyl-[acceptor protein]-L-lysine.</text>
        <dbReference type="EC" id="2.3.2.27"/>
    </reaction>
</comment>
<evidence type="ECO:0000256" key="12">
    <source>
        <dbReference type="ARBA" id="ARBA00022989"/>
    </source>
</evidence>
<evidence type="ECO:0000256" key="5">
    <source>
        <dbReference type="ARBA" id="ARBA00022679"/>
    </source>
</evidence>
<keyword evidence="11" id="KW-0862">Zinc</keyword>
<keyword evidence="7" id="KW-0479">Metal-binding</keyword>
<name>A0ABP0RJ70_9DINO</name>
<dbReference type="InterPro" id="IPR013083">
    <property type="entry name" value="Znf_RING/FYVE/PHD"/>
</dbReference>
<comment type="subcellular location">
    <subcellularLocation>
        <location evidence="2">Endomembrane system</location>
        <topology evidence="2">Multi-pass membrane protein</topology>
    </subcellularLocation>
</comment>
<proteinExistence type="predicted"/>
<evidence type="ECO:0000256" key="1">
    <source>
        <dbReference type="ARBA" id="ARBA00000900"/>
    </source>
</evidence>
<keyword evidence="10" id="KW-0833">Ubl conjugation pathway</keyword>
<dbReference type="EMBL" id="CAXAMM010041507">
    <property type="protein sequence ID" value="CAK9099768.1"/>
    <property type="molecule type" value="Genomic_DNA"/>
</dbReference>
<gene>
    <name evidence="17" type="ORF">SCF082_LOCUS46703</name>
    <name evidence="18" type="ORF">SCF082_LOCUS46716</name>
</gene>
<dbReference type="Proteomes" id="UP001642464">
    <property type="component" value="Unassembled WGS sequence"/>
</dbReference>
<evidence type="ECO:0000256" key="4">
    <source>
        <dbReference type="ARBA" id="ARBA00012483"/>
    </source>
</evidence>
<feature type="transmembrane region" description="Helical" evidence="15">
    <location>
        <begin position="277"/>
        <end position="296"/>
    </location>
</feature>
<evidence type="ECO:0000256" key="3">
    <source>
        <dbReference type="ARBA" id="ARBA00004906"/>
    </source>
</evidence>
<comment type="pathway">
    <text evidence="3">Protein modification; protein ubiquitination.</text>
</comment>
<dbReference type="InterPro" id="IPR021319">
    <property type="entry name" value="DUF2921"/>
</dbReference>
<evidence type="ECO:0000256" key="8">
    <source>
        <dbReference type="ARBA" id="ARBA00022729"/>
    </source>
</evidence>
<keyword evidence="19" id="KW-1185">Reference proteome</keyword>
<dbReference type="EC" id="2.3.2.27" evidence="4"/>
<dbReference type="PANTHER" id="PTHR22763">
    <property type="entry name" value="RING ZINC FINGER PROTEIN"/>
    <property type="match status" value="1"/>
</dbReference>
<evidence type="ECO:0000256" key="9">
    <source>
        <dbReference type="ARBA" id="ARBA00022771"/>
    </source>
</evidence>
<keyword evidence="5 17" id="KW-0808">Transferase</keyword>